<name>A0A0R0BXH1_9GAMM</name>
<proteinExistence type="predicted"/>
<sequence>MKILWAAALMVAGGVAFPVGAMSCGTSIDVINHRNEPVAITLKWFYGERPVRPDAKDFREVDVQELQANGLASLHVMELPPNASKRLDVRTLCRSVAVSNDYLNWRYSLDGAGVLSGQLDIEAESWPYELHVR</sequence>
<dbReference type="RefSeq" id="WP_057635871.1">
    <property type="nucleotide sequence ID" value="NZ_LDJI01000036.1"/>
</dbReference>
<reference evidence="2 3" key="1">
    <citation type="submission" date="2015-05" db="EMBL/GenBank/DDBJ databases">
        <title>Genome sequencing and analysis of members of genus Stenotrophomonas.</title>
        <authorList>
            <person name="Patil P.P."/>
            <person name="Midha S."/>
            <person name="Patil P.B."/>
        </authorList>
    </citation>
    <scope>NUCLEOTIDE SEQUENCE [LARGE SCALE GENOMIC DNA]</scope>
    <source>
        <strain evidence="2 3">DSM 18929</strain>
    </source>
</reference>
<organism evidence="2 3">
    <name type="scientific">Stenotrophomonas humi</name>
    <dbReference type="NCBI Taxonomy" id="405444"/>
    <lineage>
        <taxon>Bacteria</taxon>
        <taxon>Pseudomonadati</taxon>
        <taxon>Pseudomonadota</taxon>
        <taxon>Gammaproteobacteria</taxon>
        <taxon>Lysobacterales</taxon>
        <taxon>Lysobacteraceae</taxon>
        <taxon>Stenotrophomonas</taxon>
    </lineage>
</organism>
<evidence type="ECO:0000313" key="2">
    <source>
        <dbReference type="EMBL" id="KRG62269.1"/>
    </source>
</evidence>
<gene>
    <name evidence="2" type="ORF">ABB26_16835</name>
</gene>
<evidence type="ECO:0008006" key="4">
    <source>
        <dbReference type="Google" id="ProtNLM"/>
    </source>
</evidence>
<feature type="chain" id="PRO_5006393148" description="Lipoprotein" evidence="1">
    <location>
        <begin position="22"/>
        <end position="133"/>
    </location>
</feature>
<feature type="signal peptide" evidence="1">
    <location>
        <begin position="1"/>
        <end position="21"/>
    </location>
</feature>
<dbReference type="Proteomes" id="UP000050864">
    <property type="component" value="Unassembled WGS sequence"/>
</dbReference>
<comment type="caution">
    <text evidence="2">The sequence shown here is derived from an EMBL/GenBank/DDBJ whole genome shotgun (WGS) entry which is preliminary data.</text>
</comment>
<dbReference type="PROSITE" id="PS51257">
    <property type="entry name" value="PROKAR_LIPOPROTEIN"/>
    <property type="match status" value="1"/>
</dbReference>
<keyword evidence="3" id="KW-1185">Reference proteome</keyword>
<keyword evidence="1" id="KW-0732">Signal</keyword>
<evidence type="ECO:0000313" key="3">
    <source>
        <dbReference type="Proteomes" id="UP000050864"/>
    </source>
</evidence>
<dbReference type="AlphaFoldDB" id="A0A0R0BXH1"/>
<protein>
    <recommendedName>
        <fullName evidence="4">Lipoprotein</fullName>
    </recommendedName>
</protein>
<dbReference type="EMBL" id="LDJI01000036">
    <property type="protein sequence ID" value="KRG62269.1"/>
    <property type="molecule type" value="Genomic_DNA"/>
</dbReference>
<accession>A0A0R0BXH1</accession>
<evidence type="ECO:0000256" key="1">
    <source>
        <dbReference type="SAM" id="SignalP"/>
    </source>
</evidence>
<dbReference type="PATRIC" id="fig|405444.3.peg.2620"/>